<dbReference type="InParanoid" id="G0M9E8"/>
<dbReference type="GO" id="GO:0008528">
    <property type="term" value="F:G protein-coupled peptide receptor activity"/>
    <property type="evidence" value="ECO:0007669"/>
    <property type="project" value="InterPro"/>
</dbReference>
<dbReference type="HOGENOM" id="CLU_1205675_0_0_1"/>
<sequence length="230" mass="25746">MREEAYIFFNRYSEPLRVLYDSYAWTVFSYAMNVSYNIMRRLSPWIGVIMAFTRLLVSSYPFNITIGKMSNSRFAVWSLLVSLLVSTLIESDSFGLHEVRADITYVPDKSTTYQTTRLVTTMTGCLVVTEVSTGLLGLSSVSSSALSDAAASAFLLIASVLNEIFLLSYSLNSMAHCFITWFLSSQYRSCAKNLFPCLKLFGRKAKTESVPMSFQSINNRLNGGFASVET</sequence>
<dbReference type="PANTHER" id="PTHR22751">
    <property type="entry name" value="G-PROTEIN COUPLED RECEPTOR-RELATED"/>
    <property type="match status" value="1"/>
</dbReference>
<dbReference type="InterPro" id="IPR019427">
    <property type="entry name" value="7TM_GPCR_serpentine_rcpt_Srw"/>
</dbReference>
<dbReference type="Gene3D" id="1.20.1070.10">
    <property type="entry name" value="Rhodopsin 7-helix transmembrane proteins"/>
    <property type="match status" value="1"/>
</dbReference>
<reference evidence="3" key="1">
    <citation type="submission" date="2011-07" db="EMBL/GenBank/DDBJ databases">
        <authorList>
            <consortium name="Caenorhabditis brenneri Sequencing and Analysis Consortium"/>
            <person name="Wilson R.K."/>
        </authorList>
    </citation>
    <scope>NUCLEOTIDE SEQUENCE [LARGE SCALE GENOMIC DNA]</scope>
    <source>
        <strain evidence="3">PB2801</strain>
    </source>
</reference>
<evidence type="ECO:0000256" key="1">
    <source>
        <dbReference type="SAM" id="Phobius"/>
    </source>
</evidence>
<dbReference type="SUPFAM" id="SSF81321">
    <property type="entry name" value="Family A G protein-coupled receptor-like"/>
    <property type="match status" value="1"/>
</dbReference>
<evidence type="ECO:0000313" key="3">
    <source>
        <dbReference type="Proteomes" id="UP000008068"/>
    </source>
</evidence>
<proteinExistence type="predicted"/>
<dbReference type="EMBL" id="GL379787">
    <property type="protein sequence ID" value="EGT30672.1"/>
    <property type="molecule type" value="Genomic_DNA"/>
</dbReference>
<dbReference type="Proteomes" id="UP000008068">
    <property type="component" value="Unassembled WGS sequence"/>
</dbReference>
<dbReference type="Pfam" id="PF10324">
    <property type="entry name" value="7TM_GPCR_Srw"/>
    <property type="match status" value="2"/>
</dbReference>
<feature type="transmembrane region" description="Helical" evidence="1">
    <location>
        <begin position="149"/>
        <end position="169"/>
    </location>
</feature>
<feature type="transmembrane region" description="Helical" evidence="1">
    <location>
        <begin position="74"/>
        <end position="89"/>
    </location>
</feature>
<keyword evidence="1" id="KW-0812">Transmembrane</keyword>
<keyword evidence="3" id="KW-1185">Reference proteome</keyword>
<gene>
    <name evidence="2" type="ORF">CAEBREN_05839</name>
</gene>
<accession>G0M9E8</accession>
<organism evidence="3">
    <name type="scientific">Caenorhabditis brenneri</name>
    <name type="common">Nematode worm</name>
    <dbReference type="NCBI Taxonomy" id="135651"/>
    <lineage>
        <taxon>Eukaryota</taxon>
        <taxon>Metazoa</taxon>
        <taxon>Ecdysozoa</taxon>
        <taxon>Nematoda</taxon>
        <taxon>Chromadorea</taxon>
        <taxon>Rhabditida</taxon>
        <taxon>Rhabditina</taxon>
        <taxon>Rhabditomorpha</taxon>
        <taxon>Rhabditoidea</taxon>
        <taxon>Rhabditidae</taxon>
        <taxon>Peloderinae</taxon>
        <taxon>Caenorhabditis</taxon>
    </lineage>
</organism>
<dbReference type="AlphaFoldDB" id="G0M9E8"/>
<evidence type="ECO:0000313" key="2">
    <source>
        <dbReference type="EMBL" id="EGT30672.1"/>
    </source>
</evidence>
<dbReference type="STRING" id="135651.G0M9E8"/>
<keyword evidence="1" id="KW-0472">Membrane</keyword>
<keyword evidence="1" id="KW-1133">Transmembrane helix</keyword>
<dbReference type="OrthoDB" id="5905493at2759"/>
<feature type="transmembrane region" description="Helical" evidence="1">
    <location>
        <begin position="42"/>
        <end position="62"/>
    </location>
</feature>
<protein>
    <submittedName>
        <fullName evidence="2">Uncharacterized protein</fullName>
    </submittedName>
</protein>
<name>G0M9E8_CAEBE</name>